<dbReference type="Proteomes" id="UP001214441">
    <property type="component" value="Unassembled WGS sequence"/>
</dbReference>
<evidence type="ECO:0000313" key="1">
    <source>
        <dbReference type="EMBL" id="MDJ1132435.1"/>
    </source>
</evidence>
<sequence>MIAQPTDAHRDALTTTFDTAKQIVQDSPDLPDDVRLKWNFRGDYTLDLYFHHAPDRVASFAAAFDAEVSTTPHMTDEAMVMTEANTIVAGVPVHAWSLNDGVVKTEQVAA</sequence>
<reference evidence="1 2" key="1">
    <citation type="submission" date="2023-05" db="EMBL/GenBank/DDBJ databases">
        <title>Streptantibioticus silvisoli sp. nov., acidotolerant actinomycetes 1 from pine litter.</title>
        <authorList>
            <person name="Swiecimska M."/>
            <person name="Golinska P."/>
            <person name="Sangal V."/>
            <person name="Wachnowicz B."/>
            <person name="Goodfellow M."/>
        </authorList>
    </citation>
    <scope>NUCLEOTIDE SEQUENCE [LARGE SCALE GENOMIC DNA]</scope>
    <source>
        <strain evidence="1 2">DSM 42109</strain>
    </source>
</reference>
<proteinExistence type="predicted"/>
<dbReference type="EMBL" id="JANCPR020000008">
    <property type="protein sequence ID" value="MDJ1132435.1"/>
    <property type="molecule type" value="Genomic_DNA"/>
</dbReference>
<name>A0ABT6ZTP2_9ACTN</name>
<evidence type="ECO:0008006" key="3">
    <source>
        <dbReference type="Google" id="ProtNLM"/>
    </source>
</evidence>
<accession>A0ABT6ZTP2</accession>
<protein>
    <recommendedName>
        <fullName evidence="3">Halobacterial output domain-containing protein</fullName>
    </recommendedName>
</protein>
<evidence type="ECO:0000313" key="2">
    <source>
        <dbReference type="Proteomes" id="UP001214441"/>
    </source>
</evidence>
<gene>
    <name evidence="1" type="ORF">NMN56_010835</name>
</gene>
<organism evidence="1 2">
    <name type="scientific">Streptomyces iconiensis</name>
    <dbReference type="NCBI Taxonomy" id="1384038"/>
    <lineage>
        <taxon>Bacteria</taxon>
        <taxon>Bacillati</taxon>
        <taxon>Actinomycetota</taxon>
        <taxon>Actinomycetes</taxon>
        <taxon>Kitasatosporales</taxon>
        <taxon>Streptomycetaceae</taxon>
        <taxon>Streptomyces</taxon>
    </lineage>
</organism>
<dbReference type="RefSeq" id="WP_274038969.1">
    <property type="nucleotide sequence ID" value="NZ_JANCPR020000008.1"/>
</dbReference>
<keyword evidence="2" id="KW-1185">Reference proteome</keyword>
<comment type="caution">
    <text evidence="1">The sequence shown here is derived from an EMBL/GenBank/DDBJ whole genome shotgun (WGS) entry which is preliminary data.</text>
</comment>